<name>A0A249PCH5_9HYPH</name>
<dbReference type="EMBL" id="CP023067">
    <property type="protein sequence ID" value="ASY63633.1"/>
    <property type="molecule type" value="Genomic_DNA"/>
</dbReference>
<gene>
    <name evidence="2" type="ORF">SJ05684_c21920</name>
</gene>
<protein>
    <submittedName>
        <fullName evidence="2">Uncharacterized protein</fullName>
    </submittedName>
</protein>
<sequence length="51" mass="5301">MAAATRRKRKEDAISALAGGASASYMGDIKVDRRRASASGGSSTEMTSPRL</sequence>
<evidence type="ECO:0000313" key="2">
    <source>
        <dbReference type="EMBL" id="ASY63633.1"/>
    </source>
</evidence>
<dbReference type="AlphaFoldDB" id="A0A249PCH5"/>
<dbReference type="Proteomes" id="UP000217211">
    <property type="component" value="Chromosome"/>
</dbReference>
<proteinExistence type="predicted"/>
<reference evidence="2 3" key="1">
    <citation type="submission" date="2017-08" db="EMBL/GenBank/DDBJ databases">
        <title>Multipartite genome sequences of Sinorhizobium species nodulating soybeans.</title>
        <authorList>
            <person name="Tian C.F."/>
        </authorList>
    </citation>
    <scope>NUCLEOTIDE SEQUENCE [LARGE SCALE GENOMIC DNA]</scope>
    <source>
        <strain evidence="2 3">CCBAU 05684</strain>
    </source>
</reference>
<evidence type="ECO:0000256" key="1">
    <source>
        <dbReference type="SAM" id="MobiDB-lite"/>
    </source>
</evidence>
<accession>A0A249PCH5</accession>
<feature type="region of interest" description="Disordered" evidence="1">
    <location>
        <begin position="28"/>
        <end position="51"/>
    </location>
</feature>
<evidence type="ECO:0000313" key="3">
    <source>
        <dbReference type="Proteomes" id="UP000217211"/>
    </source>
</evidence>
<organism evidence="2 3">
    <name type="scientific">Sinorhizobium sojae CCBAU 05684</name>
    <dbReference type="NCBI Taxonomy" id="716928"/>
    <lineage>
        <taxon>Bacteria</taxon>
        <taxon>Pseudomonadati</taxon>
        <taxon>Pseudomonadota</taxon>
        <taxon>Alphaproteobacteria</taxon>
        <taxon>Hyphomicrobiales</taxon>
        <taxon>Rhizobiaceae</taxon>
        <taxon>Sinorhizobium/Ensifer group</taxon>
        <taxon>Sinorhizobium</taxon>
    </lineage>
</organism>
<dbReference type="KEGG" id="esj:SJ05684_c21920"/>
<keyword evidence="3" id="KW-1185">Reference proteome</keyword>